<protein>
    <recommendedName>
        <fullName evidence="1">G domain-containing protein</fullName>
    </recommendedName>
</protein>
<dbReference type="Proteomes" id="UP000000719">
    <property type="component" value="Chromosome"/>
</dbReference>
<dbReference type="CDD" id="cd00882">
    <property type="entry name" value="Ras_like_GTPase"/>
    <property type="match status" value="1"/>
</dbReference>
<dbReference type="EMBL" id="CP001098">
    <property type="protein sequence ID" value="ACL69912.1"/>
    <property type="molecule type" value="Genomic_DNA"/>
</dbReference>
<organism evidence="2 3">
    <name type="scientific">Halothermothrix orenii (strain H 168 / OCM 544 / DSM 9562)</name>
    <dbReference type="NCBI Taxonomy" id="373903"/>
    <lineage>
        <taxon>Bacteria</taxon>
        <taxon>Bacillati</taxon>
        <taxon>Bacillota</taxon>
        <taxon>Clostridia</taxon>
        <taxon>Halanaerobiales</taxon>
        <taxon>Halothermotrichaceae</taxon>
        <taxon>Halothermothrix</taxon>
    </lineage>
</organism>
<gene>
    <name evidence="2" type="ordered locus">Hore_11600</name>
</gene>
<dbReference type="HOGENOM" id="CLU_115799_0_0_9"/>
<proteinExistence type="predicted"/>
<dbReference type="SUPFAM" id="SSF52540">
    <property type="entry name" value="P-loop containing nucleoside triphosphate hydrolases"/>
    <property type="match status" value="1"/>
</dbReference>
<accession>B8CX93</accession>
<dbReference type="InterPro" id="IPR027417">
    <property type="entry name" value="P-loop_NTPase"/>
</dbReference>
<dbReference type="Gene3D" id="3.40.50.300">
    <property type="entry name" value="P-loop containing nucleotide triphosphate hydrolases"/>
    <property type="match status" value="1"/>
</dbReference>
<dbReference type="Pfam" id="PF01926">
    <property type="entry name" value="MMR_HSR1"/>
    <property type="match status" value="1"/>
</dbReference>
<evidence type="ECO:0000259" key="1">
    <source>
        <dbReference type="Pfam" id="PF01926"/>
    </source>
</evidence>
<dbReference type="KEGG" id="hor:Hore_11600"/>
<feature type="domain" description="G" evidence="1">
    <location>
        <begin position="5"/>
        <end position="157"/>
    </location>
</feature>
<evidence type="ECO:0000313" key="2">
    <source>
        <dbReference type="EMBL" id="ACL69912.1"/>
    </source>
</evidence>
<keyword evidence="3" id="KW-1185">Reference proteome</keyword>
<dbReference type="GO" id="GO:0005525">
    <property type="term" value="F:GTP binding"/>
    <property type="evidence" value="ECO:0007669"/>
    <property type="project" value="InterPro"/>
</dbReference>
<dbReference type="STRING" id="373903.Hore_11600"/>
<dbReference type="OrthoDB" id="2374147at2"/>
<name>B8CX93_HALOH</name>
<dbReference type="InterPro" id="IPR006073">
    <property type="entry name" value="GTP-bd"/>
</dbReference>
<sequence length="201" mass="22533">MTDCLVTGMPNVGKTCFVINFAEYLGLDRLKLSIKQPAGYTSIRSYSVTEAREQLVSPESNFTDSVQSIDIEIPSGKVIKKLKIIDSCGLGDGIHPEYEVRLAMATTIRLIKNSDLILHIIDLTQLNMNSDELLQSVDKMIMNYASLEKNYAILANKVDLKTVKDRVNLLKNVINDKVIIPISALYKYGFKEVKKLVLSYV</sequence>
<dbReference type="eggNOG" id="COG0486">
    <property type="taxonomic scope" value="Bacteria"/>
</dbReference>
<evidence type="ECO:0000313" key="3">
    <source>
        <dbReference type="Proteomes" id="UP000000719"/>
    </source>
</evidence>
<dbReference type="AlphaFoldDB" id="B8CX93"/>
<reference evidence="2 3" key="1">
    <citation type="journal article" date="2009" name="PLoS ONE">
        <title>Genome analysis of the anaerobic thermohalophilic bacterium Halothermothrix orenii.</title>
        <authorList>
            <person name="Mavromatis K."/>
            <person name="Ivanova N."/>
            <person name="Anderson I."/>
            <person name="Lykidis A."/>
            <person name="Hooper S.D."/>
            <person name="Sun H."/>
            <person name="Kunin V."/>
            <person name="Lapidus A."/>
            <person name="Hugenholtz P."/>
            <person name="Patel B."/>
            <person name="Kyrpides N.C."/>
        </authorList>
    </citation>
    <scope>NUCLEOTIDE SEQUENCE [LARGE SCALE GENOMIC DNA]</scope>
    <source>
        <strain evidence="3">H 168 / OCM 544 / DSM 9562</strain>
    </source>
</reference>